<protein>
    <recommendedName>
        <fullName evidence="3">Glycosaminoglycan attachment site</fullName>
    </recommendedName>
</protein>
<dbReference type="AlphaFoldDB" id="A0A7Z6Y3T9"/>
<gene>
    <name evidence="1" type="ORF">ALP83_00563</name>
</gene>
<sequence>MHLLEHNCRRFCMRRLPQQLFDIYALSLPRGHGFGRAGPIEVWGSDDGIAYGVVTQNTETHSFGCLVARRQLDDVWVVVLDVHGLVSKVVALHALEVAIKEGEPREPLPANTAGRPPLHDLKGRVPGDLFDSLRQPFHHMAAWTINQLYLALPSPDANWAGDFQTENFHTRMWEAHLLAAFREQGMLLTQPERSPDFLLQNRAGAVAWVEAVTANPRVRFKHFNAAPSEPPTDILERTLGPAASRFAKTLRTKLQKNYHLTPHVLGNPFAIALADFHAPSSMVWSRNALISYLYALQPSMEAGHVRVTLASEELSLQGEEKIPAGLFRSSVCCELSAVIFTNTCSISKFYRVPISGGAMDEAYRYIRLGSIWDRTPGAIEGLPFCLDIASQEYRALWPQGYEPWSADLEVFHNPYAKHPFPRTLLPEATHWFQRGENIECASHYETAILSSQTLVLPRNKPIPSLEEIRAMFTSES</sequence>
<organism evidence="1 2">
    <name type="scientific">Pseudomonas syringae pv. actinidiae</name>
    <dbReference type="NCBI Taxonomy" id="103796"/>
    <lineage>
        <taxon>Bacteria</taxon>
        <taxon>Pseudomonadati</taxon>
        <taxon>Pseudomonadota</taxon>
        <taxon>Gammaproteobacteria</taxon>
        <taxon>Pseudomonadales</taxon>
        <taxon>Pseudomonadaceae</taxon>
        <taxon>Pseudomonas</taxon>
        <taxon>Pseudomonas syringae</taxon>
    </lineage>
</organism>
<reference evidence="1 2" key="1">
    <citation type="submission" date="2018-08" db="EMBL/GenBank/DDBJ databases">
        <title>Recombination of ecologically and evolutionarily significant loci maintains genetic cohesion in the Pseudomonas syringae species complex.</title>
        <authorList>
            <person name="Dillon M."/>
            <person name="Thakur S."/>
            <person name="Almeida R.N.D."/>
            <person name="Weir B.S."/>
            <person name="Guttman D.S."/>
        </authorList>
    </citation>
    <scope>NUCLEOTIDE SEQUENCE [LARGE SCALE GENOMIC DNA]</scope>
    <source>
        <strain evidence="1 2">ICMP 19198</strain>
    </source>
</reference>
<dbReference type="EMBL" id="RBRZ01000035">
    <property type="protein sequence ID" value="RMR59887.1"/>
    <property type="molecule type" value="Genomic_DNA"/>
</dbReference>
<proteinExistence type="predicted"/>
<dbReference type="Proteomes" id="UP000281806">
    <property type="component" value="Unassembled WGS sequence"/>
</dbReference>
<evidence type="ECO:0000313" key="1">
    <source>
        <dbReference type="EMBL" id="RMR59887.1"/>
    </source>
</evidence>
<accession>A0A7Z6Y3T9</accession>
<name>A0A7Z6Y3T9_PSESF</name>
<evidence type="ECO:0008006" key="3">
    <source>
        <dbReference type="Google" id="ProtNLM"/>
    </source>
</evidence>
<comment type="caution">
    <text evidence="1">The sequence shown here is derived from an EMBL/GenBank/DDBJ whole genome shotgun (WGS) entry which is preliminary data.</text>
</comment>
<evidence type="ECO:0000313" key="2">
    <source>
        <dbReference type="Proteomes" id="UP000281806"/>
    </source>
</evidence>